<gene>
    <name evidence="2" type="ORF">RND81_04G140100</name>
</gene>
<keyword evidence="3" id="KW-1185">Reference proteome</keyword>
<proteinExistence type="predicted"/>
<dbReference type="PANTHER" id="PTHR46503:SF9">
    <property type="entry name" value="INTER ALPHA-TRYPSIN INHIBITOR, HEAVY CHAIN-LIKE PROTEIN"/>
    <property type="match status" value="1"/>
</dbReference>
<dbReference type="PANTHER" id="PTHR46503">
    <property type="entry name" value="INTER-ALPHA-TRYPSIN INHIBITOR HEAVY CHAIN-LIKE PROTEIN"/>
    <property type="match status" value="1"/>
</dbReference>
<dbReference type="SUPFAM" id="SSF53300">
    <property type="entry name" value="vWA-like"/>
    <property type="match status" value="1"/>
</dbReference>
<comment type="caution">
    <text evidence="2">The sequence shown here is derived from an EMBL/GenBank/DDBJ whole genome shotgun (WGS) entry which is preliminary data.</text>
</comment>
<dbReference type="PROSITE" id="PS50234">
    <property type="entry name" value="VWFA"/>
    <property type="match status" value="1"/>
</dbReference>
<reference evidence="2" key="1">
    <citation type="submission" date="2024-03" db="EMBL/GenBank/DDBJ databases">
        <title>WGS assembly of Saponaria officinalis var. Norfolk2.</title>
        <authorList>
            <person name="Jenkins J."/>
            <person name="Shu S."/>
            <person name="Grimwood J."/>
            <person name="Barry K."/>
            <person name="Goodstein D."/>
            <person name="Schmutz J."/>
            <person name="Leebens-Mack J."/>
            <person name="Osbourn A."/>
        </authorList>
    </citation>
    <scope>NUCLEOTIDE SEQUENCE [LARGE SCALE GENOMIC DNA]</scope>
    <source>
        <strain evidence="2">JIC</strain>
    </source>
</reference>
<dbReference type="Proteomes" id="UP001443914">
    <property type="component" value="Unassembled WGS sequence"/>
</dbReference>
<evidence type="ECO:0000313" key="2">
    <source>
        <dbReference type="EMBL" id="KAK9734443.1"/>
    </source>
</evidence>
<organism evidence="2 3">
    <name type="scientific">Saponaria officinalis</name>
    <name type="common">Common soapwort</name>
    <name type="synonym">Lychnis saponaria</name>
    <dbReference type="NCBI Taxonomy" id="3572"/>
    <lineage>
        <taxon>Eukaryota</taxon>
        <taxon>Viridiplantae</taxon>
        <taxon>Streptophyta</taxon>
        <taxon>Embryophyta</taxon>
        <taxon>Tracheophyta</taxon>
        <taxon>Spermatophyta</taxon>
        <taxon>Magnoliopsida</taxon>
        <taxon>eudicotyledons</taxon>
        <taxon>Gunneridae</taxon>
        <taxon>Pentapetalae</taxon>
        <taxon>Caryophyllales</taxon>
        <taxon>Caryophyllaceae</taxon>
        <taxon>Caryophylleae</taxon>
        <taxon>Saponaria</taxon>
    </lineage>
</organism>
<dbReference type="SMART" id="SM00327">
    <property type="entry name" value="VWA"/>
    <property type="match status" value="1"/>
</dbReference>
<protein>
    <recommendedName>
        <fullName evidence="1">VWFA domain-containing protein</fullName>
    </recommendedName>
</protein>
<dbReference type="Gene3D" id="3.40.50.410">
    <property type="entry name" value="von Willebrand factor, type A domain"/>
    <property type="match status" value="1"/>
</dbReference>
<dbReference type="InterPro" id="IPR036465">
    <property type="entry name" value="vWFA_dom_sf"/>
</dbReference>
<evidence type="ECO:0000313" key="3">
    <source>
        <dbReference type="Proteomes" id="UP001443914"/>
    </source>
</evidence>
<dbReference type="InterPro" id="IPR002035">
    <property type="entry name" value="VWF_A"/>
</dbReference>
<feature type="domain" description="VWFA" evidence="1">
    <location>
        <begin position="178"/>
        <end position="364"/>
    </location>
</feature>
<dbReference type="AlphaFoldDB" id="A0AAW1LLJ5"/>
<dbReference type="Pfam" id="PF13768">
    <property type="entry name" value="VWA_3"/>
    <property type="match status" value="1"/>
</dbReference>
<dbReference type="EMBL" id="JBDFQZ010000004">
    <property type="protein sequence ID" value="KAK9734443.1"/>
    <property type="molecule type" value="Genomic_DNA"/>
</dbReference>
<accession>A0AAW1LLJ5</accession>
<evidence type="ECO:0000259" key="1">
    <source>
        <dbReference type="PROSITE" id="PS50234"/>
    </source>
</evidence>
<name>A0AAW1LLJ5_SAPOF</name>
<sequence>MADEFNKSVQLGLKLSQRIYYGKDLDYPATKPPAIQKWPPSTAASKKYLPTAPMMYAVVSNPKIVDNPDIRSYQPYVHGKCSPPALIPLHMKEMKVEIECCVDVAFVTVVGSWRVHCVDSAKCCDCRLVIPMGEQVSSSEIHGAMLVQTPPNDLDQREIFAFYLFPGYTQNSRVFRKRAIFLVDISGSMIGAPLENVKQAVLGSLSKFNQDDSFNIIAFNREAHMFAKSMELATEKVLERAREWFSAKLIAEGDTDIMLPMKQALEMVSHKSNSISFIFLVTDGAVANEREICNVVKNYCSSKEGLPSPRISTFGIGSYCNHYFLRMLAQIGRGHYDAACDANSVALRLQRFLTMSSSVILSNIEVNCLNHLDSPMLYSAAVQDLSYECPVILSGRMKGKLPESIKIHGTLADMSSFTTNLKIQEAKDIPIEKVHAQTHIDFLTAIAWFTGSKEVEKQVADISVQTGFPSEYTRMILTKTQDDEQGLDFVTILGKEAHDKSSLQKMVMCRKLFPLQSLGVGFGDLKKTAENLPPGVTVKTPDATDMIVKAATGCCHQFLDRCCCMCCIQVVSKMSDRFVITLTQICAALSCCQCLDCCYDLCANCS</sequence>